<accession>A0AAW0YFK1</accession>
<feature type="region of interest" description="Disordered" evidence="1">
    <location>
        <begin position="176"/>
        <end position="242"/>
    </location>
</feature>
<dbReference type="KEGG" id="kne:92183330"/>
<dbReference type="AlphaFoldDB" id="A0AAW0YFK1"/>
<protein>
    <submittedName>
        <fullName evidence="2">Uncharacterized protein</fullName>
    </submittedName>
</protein>
<dbReference type="Proteomes" id="UP001388673">
    <property type="component" value="Unassembled WGS sequence"/>
</dbReference>
<dbReference type="EMBL" id="JBCAWK010000012">
    <property type="protein sequence ID" value="KAK8845359.1"/>
    <property type="molecule type" value="Genomic_DNA"/>
</dbReference>
<proteinExistence type="predicted"/>
<gene>
    <name evidence="2" type="ORF">IAR55_006072</name>
</gene>
<feature type="compositionally biased region" description="Basic residues" evidence="1">
    <location>
        <begin position="191"/>
        <end position="200"/>
    </location>
</feature>
<dbReference type="GeneID" id="92183330"/>
<feature type="compositionally biased region" description="Basic residues" evidence="1">
    <location>
        <begin position="209"/>
        <end position="219"/>
    </location>
</feature>
<reference evidence="2 3" key="1">
    <citation type="journal article" date="2024" name="bioRxiv">
        <title>Comparative genomics of Cryptococcus and Kwoniella reveals pathogenesis evolution and contrasting karyotype dynamics via intercentromeric recombination or chromosome fusion.</title>
        <authorList>
            <person name="Coelho M.A."/>
            <person name="David-Palma M."/>
            <person name="Shea T."/>
            <person name="Bowers K."/>
            <person name="McGinley-Smith S."/>
            <person name="Mohammad A.W."/>
            <person name="Gnirke A."/>
            <person name="Yurkov A.M."/>
            <person name="Nowrousian M."/>
            <person name="Sun S."/>
            <person name="Cuomo C.A."/>
            <person name="Heitman J."/>
        </authorList>
    </citation>
    <scope>NUCLEOTIDE SEQUENCE [LARGE SCALE GENOMIC DNA]</scope>
    <source>
        <strain evidence="2 3">CBS 13917</strain>
    </source>
</reference>
<evidence type="ECO:0000313" key="2">
    <source>
        <dbReference type="EMBL" id="KAK8845359.1"/>
    </source>
</evidence>
<evidence type="ECO:0000313" key="3">
    <source>
        <dbReference type="Proteomes" id="UP001388673"/>
    </source>
</evidence>
<comment type="caution">
    <text evidence="2">The sequence shown here is derived from an EMBL/GenBank/DDBJ whole genome shotgun (WGS) entry which is preliminary data.</text>
</comment>
<evidence type="ECO:0000256" key="1">
    <source>
        <dbReference type="SAM" id="MobiDB-lite"/>
    </source>
</evidence>
<feature type="region of interest" description="Disordered" evidence="1">
    <location>
        <begin position="1"/>
        <end position="39"/>
    </location>
</feature>
<sequence>MAVKGNEQAKQSLAPITKPPSQNNQQLAPPPISNYDHWIPGEVPYQVEESAQYAQPPSVYQPLQAQAPDWSGSHNVHPPFSPPVPPHHHNPPCNRPQAYHNHYTQNRQWSMKKHKSGPQIQVIRQGQTNEGGSRVADSMQMMMMNSMMMQQMQAQQMQAAQMAALTQQTMQMQLGGQNLNQNPHLDQVQSHAKRDRKRKSGGSVNIRTVRQRPKGRKSRSPLEQGAPLPLPQVVNAPPPMVIEPPPGGTVELLAADNWQEATIILCFAAVGLIYLICSRGGGGEDDKKAGNDISKRHLS</sequence>
<name>A0AAW0YFK1_9TREE</name>
<dbReference type="RefSeq" id="XP_066800167.1">
    <property type="nucleotide sequence ID" value="XM_066949159.1"/>
</dbReference>
<keyword evidence="3" id="KW-1185">Reference proteome</keyword>
<organism evidence="2 3">
    <name type="scientific">Kwoniella newhampshirensis</name>
    <dbReference type="NCBI Taxonomy" id="1651941"/>
    <lineage>
        <taxon>Eukaryota</taxon>
        <taxon>Fungi</taxon>
        <taxon>Dikarya</taxon>
        <taxon>Basidiomycota</taxon>
        <taxon>Agaricomycotina</taxon>
        <taxon>Tremellomycetes</taxon>
        <taxon>Tremellales</taxon>
        <taxon>Cryptococcaceae</taxon>
        <taxon>Kwoniella</taxon>
    </lineage>
</organism>